<keyword evidence="1" id="KW-0472">Membrane</keyword>
<dbReference type="EMBL" id="KM204994">
    <property type="protein sequence ID" value="AJR28370.1"/>
    <property type="molecule type" value="Viral_cRNA"/>
</dbReference>
<dbReference type="GeneID" id="37626976"/>
<evidence type="ECO:0000256" key="1">
    <source>
        <dbReference type="SAM" id="Phobius"/>
    </source>
</evidence>
<protein>
    <submittedName>
        <fullName evidence="2">Uncharacterized protein</fullName>
    </submittedName>
</protein>
<dbReference type="Proteomes" id="UP000111928">
    <property type="component" value="Segment"/>
</dbReference>
<sequence>MESSLEKNILGGAWKDLEKYWKVIERWAQFAFWFFVVIILLKLLKIVLEVSQKILSGCKGIRRSTGRVLKRLRKRNQRKIKALDTRVRQQK</sequence>
<name>A0A0D3R1M4_9RHAB</name>
<keyword evidence="3" id="KW-1185">Reference proteome</keyword>
<dbReference type="KEGG" id="vg:37626976"/>
<reference evidence="2 3" key="1">
    <citation type="journal article" date="2015" name="PLoS Pathog.">
        <title>Evolution of genome size and complexity in the rhabdoviridae.</title>
        <authorList>
            <person name="Walker P.J."/>
            <person name="Firth C."/>
            <person name="Widen S.G."/>
            <person name="Blasdell K.R."/>
            <person name="Guzman H."/>
            <person name="Wood T.G."/>
            <person name="Paradkar P.N."/>
            <person name="Holmes E.C."/>
            <person name="Tesh R.B."/>
            <person name="Vasilakis N."/>
        </authorList>
    </citation>
    <scope>NUCLEOTIDE SEQUENCE [LARGE SCALE GENOMIC DNA]</scope>
    <source>
        <strain evidence="2 3">BeAr440009</strain>
    </source>
</reference>
<accession>A0A0D3R1M4</accession>
<organism evidence="2 3">
    <name type="scientific">Curionopolis virus</name>
    <dbReference type="NCBI Taxonomy" id="490110"/>
    <lineage>
        <taxon>Viruses</taxon>
        <taxon>Riboviria</taxon>
        <taxon>Orthornavirae</taxon>
        <taxon>Negarnaviricota</taxon>
        <taxon>Haploviricotina</taxon>
        <taxon>Monjiviricetes</taxon>
        <taxon>Mononegavirales</taxon>
        <taxon>Rhabdoviridae</taxon>
        <taxon>Alpharhabdovirinae</taxon>
        <taxon>Curiovirus</taxon>
        <taxon>Curiovirus curionopolis</taxon>
    </lineage>
</organism>
<proteinExistence type="predicted"/>
<evidence type="ECO:0000313" key="2">
    <source>
        <dbReference type="EMBL" id="AJR28370.1"/>
    </source>
</evidence>
<evidence type="ECO:0000313" key="3">
    <source>
        <dbReference type="Proteomes" id="UP000111928"/>
    </source>
</evidence>
<dbReference type="RefSeq" id="YP_009512986.1">
    <property type="nucleotide sequence ID" value="NC_039201.1"/>
</dbReference>
<feature type="transmembrane region" description="Helical" evidence="1">
    <location>
        <begin position="27"/>
        <end position="44"/>
    </location>
</feature>
<keyword evidence="1" id="KW-0812">Transmembrane</keyword>
<keyword evidence="1" id="KW-1133">Transmembrane helix</keyword>